<comment type="caution">
    <text evidence="1">The sequence shown here is derived from an EMBL/GenBank/DDBJ whole genome shotgun (WGS) entry which is preliminary data.</text>
</comment>
<organism evidence="1 2">
    <name type="scientific">Candidatus Aeolococcus gillhamiae</name>
    <dbReference type="NCBI Taxonomy" id="3127015"/>
    <lineage>
        <taxon>Bacteria</taxon>
        <taxon>Bacillati</taxon>
        <taxon>Candidatus Dormiibacterota</taxon>
        <taxon>Candidatus Dormibacteria</taxon>
        <taxon>Candidatus Aeolococcales</taxon>
        <taxon>Candidatus Aeolococcaceae</taxon>
        <taxon>Candidatus Aeolococcus</taxon>
    </lineage>
</organism>
<dbReference type="Gene3D" id="3.40.50.1000">
    <property type="entry name" value="HAD superfamily/HAD-like"/>
    <property type="match status" value="1"/>
</dbReference>
<dbReference type="InterPro" id="IPR023198">
    <property type="entry name" value="PGP-like_dom2"/>
</dbReference>
<reference evidence="1 2" key="1">
    <citation type="journal article" date="2017" name="Nature">
        <title>Atmospheric trace gases support primary production in Antarctic desert surface soil.</title>
        <authorList>
            <person name="Ji M."/>
            <person name="Greening C."/>
            <person name="Vanwonterghem I."/>
            <person name="Carere C.R."/>
            <person name="Bay S.K."/>
            <person name="Steen J.A."/>
            <person name="Montgomery K."/>
            <person name="Lines T."/>
            <person name="Beardall J."/>
            <person name="van Dorst J."/>
            <person name="Snape I."/>
            <person name="Stott M.B."/>
            <person name="Hugenholtz P."/>
            <person name="Ferrari B.C."/>
        </authorList>
    </citation>
    <scope>NUCLEOTIDE SEQUENCE [LARGE SCALE GENOMIC DNA]</scope>
    <source>
        <strain evidence="1">RRmetagenome_bin12</strain>
    </source>
</reference>
<dbReference type="InterPro" id="IPR036412">
    <property type="entry name" value="HAD-like_sf"/>
</dbReference>
<evidence type="ECO:0000313" key="2">
    <source>
        <dbReference type="Proteomes" id="UP000248724"/>
    </source>
</evidence>
<evidence type="ECO:0008006" key="3">
    <source>
        <dbReference type="Google" id="ProtNLM"/>
    </source>
</evidence>
<evidence type="ECO:0000313" key="1">
    <source>
        <dbReference type="EMBL" id="PZR78940.1"/>
    </source>
</evidence>
<gene>
    <name evidence="1" type="ORF">DLM65_11820</name>
</gene>
<sequence>MAQPIPSSRPVAAGRGGLRAAIFDVDGTLVDSERDGHRVAFNRAFEELDLPDQQAMADADLVLDGFGDVGVPAAVLSDPHGLNPPGCLDVATLTTLLTAFWTGAGRSPGITGTGC</sequence>
<dbReference type="Gene3D" id="1.10.150.240">
    <property type="entry name" value="Putative phosphatase, domain 2"/>
    <property type="match status" value="1"/>
</dbReference>
<accession>A0A2W5Z1C4</accession>
<protein>
    <recommendedName>
        <fullName evidence="3">Haloacid dehalogenase</fullName>
    </recommendedName>
</protein>
<dbReference type="InterPro" id="IPR023214">
    <property type="entry name" value="HAD_sf"/>
</dbReference>
<dbReference type="AlphaFoldDB" id="A0A2W5Z1C4"/>
<proteinExistence type="predicted"/>
<name>A0A2W5Z1C4_9BACT</name>
<dbReference type="Proteomes" id="UP000248724">
    <property type="component" value="Unassembled WGS sequence"/>
</dbReference>
<dbReference type="SUPFAM" id="SSF56784">
    <property type="entry name" value="HAD-like"/>
    <property type="match status" value="1"/>
</dbReference>
<dbReference type="EMBL" id="QHBU01000232">
    <property type="protein sequence ID" value="PZR78940.1"/>
    <property type="molecule type" value="Genomic_DNA"/>
</dbReference>